<feature type="transmembrane region" description="Helical" evidence="1">
    <location>
        <begin position="79"/>
        <end position="104"/>
    </location>
</feature>
<dbReference type="EMBL" id="HBUE01125064">
    <property type="protein sequence ID" value="CAG6494324.1"/>
    <property type="molecule type" value="Transcribed_RNA"/>
</dbReference>
<keyword evidence="1" id="KW-1133">Transmembrane helix</keyword>
<name>A0A8D8G5G1_CULPI</name>
<organism evidence="2">
    <name type="scientific">Culex pipiens</name>
    <name type="common">House mosquito</name>
    <dbReference type="NCBI Taxonomy" id="7175"/>
    <lineage>
        <taxon>Eukaryota</taxon>
        <taxon>Metazoa</taxon>
        <taxon>Ecdysozoa</taxon>
        <taxon>Arthropoda</taxon>
        <taxon>Hexapoda</taxon>
        <taxon>Insecta</taxon>
        <taxon>Pterygota</taxon>
        <taxon>Neoptera</taxon>
        <taxon>Endopterygota</taxon>
        <taxon>Diptera</taxon>
        <taxon>Nematocera</taxon>
        <taxon>Culicoidea</taxon>
        <taxon>Culicidae</taxon>
        <taxon>Culicinae</taxon>
        <taxon>Culicini</taxon>
        <taxon>Culex</taxon>
        <taxon>Culex</taxon>
    </lineage>
</organism>
<dbReference type="AlphaFoldDB" id="A0A8D8G5G1"/>
<feature type="transmembrane region" description="Helical" evidence="1">
    <location>
        <begin position="26"/>
        <end position="59"/>
    </location>
</feature>
<evidence type="ECO:0000313" key="2">
    <source>
        <dbReference type="EMBL" id="CAG6494324.1"/>
    </source>
</evidence>
<keyword evidence="1" id="KW-0812">Transmembrane</keyword>
<proteinExistence type="predicted"/>
<accession>A0A8D8G5G1</accession>
<evidence type="ECO:0000256" key="1">
    <source>
        <dbReference type="SAM" id="Phobius"/>
    </source>
</evidence>
<keyword evidence="1" id="KW-0472">Membrane</keyword>
<reference evidence="2" key="1">
    <citation type="submission" date="2021-05" db="EMBL/GenBank/DDBJ databases">
        <authorList>
            <person name="Alioto T."/>
            <person name="Alioto T."/>
            <person name="Gomez Garrido J."/>
        </authorList>
    </citation>
    <scope>NUCLEOTIDE SEQUENCE</scope>
</reference>
<sequence length="117" mass="12881">MVKNGGVYRDVCHLASRRRQRSHFNAIVLVAVMIDPVVVGFVVVTGVVITAGGVFGGFAKFRQQFVVVPERRNVQKEQLFLVLQLALEISGHIVVAQVVARMLTSVGSTTSKRRYVT</sequence>
<protein>
    <submittedName>
        <fullName evidence="2">(northern house mosquito) hypothetical protein</fullName>
    </submittedName>
</protein>